<name>A0AAN7ZID8_9COLE</name>
<dbReference type="InterPro" id="IPR056446">
    <property type="entry name" value="TPR_HPS5_insects"/>
</dbReference>
<dbReference type="Pfam" id="PF23756">
    <property type="entry name" value="Beta-prop_HPS5"/>
    <property type="match status" value="1"/>
</dbReference>
<gene>
    <name evidence="5" type="ORF">RI129_007277</name>
</gene>
<proteinExistence type="predicted"/>
<dbReference type="GO" id="GO:0048066">
    <property type="term" value="P:developmental pigmentation"/>
    <property type="evidence" value="ECO:0007669"/>
    <property type="project" value="TreeGrafter"/>
</dbReference>
<feature type="domain" description="RING-type" evidence="4">
    <location>
        <begin position="874"/>
        <end position="914"/>
    </location>
</feature>
<evidence type="ECO:0000256" key="2">
    <source>
        <dbReference type="ARBA" id="ARBA00022833"/>
    </source>
</evidence>
<keyword evidence="6" id="KW-1185">Reference proteome</keyword>
<evidence type="ECO:0000256" key="3">
    <source>
        <dbReference type="PROSITE-ProRule" id="PRU00175"/>
    </source>
</evidence>
<dbReference type="AlphaFoldDB" id="A0AAN7ZID8"/>
<protein>
    <recommendedName>
        <fullName evidence="4">RING-type domain-containing protein</fullName>
    </recommendedName>
</protein>
<dbReference type="InterPro" id="IPR001841">
    <property type="entry name" value="Znf_RING"/>
</dbReference>
<dbReference type="InterPro" id="IPR036322">
    <property type="entry name" value="WD40_repeat_dom_sf"/>
</dbReference>
<accession>A0AAN7ZID8</accession>
<evidence type="ECO:0000259" key="4">
    <source>
        <dbReference type="PROSITE" id="PS50089"/>
    </source>
</evidence>
<sequence>MNTKYLLVENISDINAIIKQPLQLTQRIKFTAFDVSKSFVVFGASSGGLYVFNRHPHQFLKLIPSKEGSIVQVCISPDEKHISLASSKGAVVIIPNCFNENYIQYQANYEHRGNIVTAIKWNGDELYCGDNTGRITVISLPSLLAKAMFQPNCATLMQLDSRIIQIDSYSKFLLISTLTRTYICDTDKEQYRQIGKKLRNGHFGASFFSNNLDSNRVLSETLKKRGIFKKSIDDEQFYAQINDNVQIFCTRPGARMWEAKLSASVTRTHQFKNLLKEPADVINWDDNLDTRLVMNSSPTSDLRMDELNFSKVLVLDNKFIITFNRGTFYIFDPTTEVIICWCNYFKNIKDFKVTNYFIYIWDDSLEVRIIALYTLEQIILKTLFRKQYYLSGELCCHYSSDVIDLIEFSANNIHLVSILKEKLTDQNLLQQLSPIFNAIDSYTNKKVIVQRLTTGIVAINPFFNDEKIEKEQPPESLHILKDLGANVTEKLTERTKNLKQKFQIFETTVKNLTLVDNNSNKNNSTAPSEDHIAKLNNSNLIKTSTDDLDAMKVFQQQYQMSKINDKLETPKFYQLLDKHNLNSVVQLFHNFLNNSKDSVADKANVKLWCFTQYLRYLLKNHTGDIQNLNNDDLTVQYALEGFIELNQSNCSCTCSYPTPSAKEHIPKYYELGCILTKKIWSSKSQLLDEMTKKVPYMWKYILKDLRNNDTIDNILPLLMQFGDEDLVENFSGKFKYDEWDDALKLLAKLRNFKCVNCDENFVETSDVMSWTGFGTILLKSVGAQSTINLLTRYSDIIPSNELDAHFYQMCIFTTAVGGISDKAIGFTKLMQSNDTTALEFDNVVKKFLRRSYTKRSLNGEKRNSLLCSKTVLRCSFCDLPLETPLLTDYVTLSCKHLYHAICYKYNENICEKCKECV</sequence>
<dbReference type="SUPFAM" id="SSF50978">
    <property type="entry name" value="WD40 repeat-like"/>
    <property type="match status" value="1"/>
</dbReference>
<keyword evidence="2" id="KW-0862">Zinc</keyword>
<dbReference type="Proteomes" id="UP001329430">
    <property type="component" value="Chromosome 5"/>
</dbReference>
<organism evidence="5 6">
    <name type="scientific">Pyrocoelia pectoralis</name>
    <dbReference type="NCBI Taxonomy" id="417401"/>
    <lineage>
        <taxon>Eukaryota</taxon>
        <taxon>Metazoa</taxon>
        <taxon>Ecdysozoa</taxon>
        <taxon>Arthropoda</taxon>
        <taxon>Hexapoda</taxon>
        <taxon>Insecta</taxon>
        <taxon>Pterygota</taxon>
        <taxon>Neoptera</taxon>
        <taxon>Endopterygota</taxon>
        <taxon>Coleoptera</taxon>
        <taxon>Polyphaga</taxon>
        <taxon>Elateriformia</taxon>
        <taxon>Elateroidea</taxon>
        <taxon>Lampyridae</taxon>
        <taxon>Lampyrinae</taxon>
        <taxon>Pyrocoelia</taxon>
    </lineage>
</organism>
<keyword evidence="1 3" id="KW-0863">Zinc-finger</keyword>
<evidence type="ECO:0000313" key="5">
    <source>
        <dbReference type="EMBL" id="KAK5643432.1"/>
    </source>
</evidence>
<dbReference type="PANTHER" id="PTHR23287:SF18">
    <property type="entry name" value="BLOC-2 COMPLEX MEMBER HPS5"/>
    <property type="match status" value="1"/>
</dbReference>
<dbReference type="InterPro" id="IPR056499">
    <property type="entry name" value="Beta-prop_HPS5-like"/>
</dbReference>
<dbReference type="GO" id="GO:0008270">
    <property type="term" value="F:zinc ion binding"/>
    <property type="evidence" value="ECO:0007669"/>
    <property type="project" value="UniProtKB-KW"/>
</dbReference>
<dbReference type="Gene3D" id="2.130.10.10">
    <property type="entry name" value="YVTN repeat-like/Quinoprotein amine dehydrogenase"/>
    <property type="match status" value="1"/>
</dbReference>
<evidence type="ECO:0000313" key="6">
    <source>
        <dbReference type="Proteomes" id="UP001329430"/>
    </source>
</evidence>
<comment type="caution">
    <text evidence="5">The sequence shown here is derived from an EMBL/GenBank/DDBJ whole genome shotgun (WGS) entry which is preliminary data.</text>
</comment>
<dbReference type="PANTHER" id="PTHR23287">
    <property type="entry name" value="RUBY-EYE2-LIKE PROTEIN"/>
    <property type="match status" value="1"/>
</dbReference>
<dbReference type="PROSITE" id="PS50089">
    <property type="entry name" value="ZF_RING_2"/>
    <property type="match status" value="1"/>
</dbReference>
<dbReference type="InterPro" id="IPR015943">
    <property type="entry name" value="WD40/YVTN_repeat-like_dom_sf"/>
</dbReference>
<dbReference type="EMBL" id="JAVRBK010000005">
    <property type="protein sequence ID" value="KAK5643432.1"/>
    <property type="molecule type" value="Genomic_DNA"/>
</dbReference>
<reference evidence="5 6" key="1">
    <citation type="journal article" date="2024" name="Insects">
        <title>An Improved Chromosome-Level Genome Assembly of the Firefly Pyrocoelia pectoralis.</title>
        <authorList>
            <person name="Fu X."/>
            <person name="Meyer-Rochow V.B."/>
            <person name="Ballantyne L."/>
            <person name="Zhu X."/>
        </authorList>
    </citation>
    <scope>NUCLEOTIDE SEQUENCE [LARGE SCALE GENOMIC DNA]</scope>
    <source>
        <strain evidence="5">XCY_ONT2</strain>
    </source>
</reference>
<dbReference type="Pfam" id="PF23757">
    <property type="entry name" value="TPR_HPS5_insect"/>
    <property type="match status" value="1"/>
</dbReference>
<dbReference type="GO" id="GO:0005737">
    <property type="term" value="C:cytoplasm"/>
    <property type="evidence" value="ECO:0007669"/>
    <property type="project" value="TreeGrafter"/>
</dbReference>
<keyword evidence="1 3" id="KW-0479">Metal-binding</keyword>
<evidence type="ECO:0000256" key="1">
    <source>
        <dbReference type="ARBA" id="ARBA00022771"/>
    </source>
</evidence>